<dbReference type="EMBL" id="OZ022407">
    <property type="protein sequence ID" value="CAK9438623.1"/>
    <property type="molecule type" value="Genomic_DNA"/>
</dbReference>
<accession>A0ABP0ZKE7</accession>
<name>A0ABP0ZKE7_9ASCO</name>
<dbReference type="PANTHER" id="PTHR13114:SF7">
    <property type="entry name" value="MEDIATOR OF RNA POLYMERASE II TRANSCRIPTION SUBUNIT 17"/>
    <property type="match status" value="1"/>
</dbReference>
<gene>
    <name evidence="8" type="primary">MED17</name>
    <name evidence="10" type="ORF">LODBEIA_P28470</name>
</gene>
<dbReference type="Gene3D" id="6.10.250.2620">
    <property type="match status" value="1"/>
</dbReference>
<evidence type="ECO:0000256" key="7">
    <source>
        <dbReference type="ARBA" id="ARBA00032014"/>
    </source>
</evidence>
<dbReference type="Proteomes" id="UP001497383">
    <property type="component" value="Chromosome 3"/>
</dbReference>
<evidence type="ECO:0000256" key="3">
    <source>
        <dbReference type="ARBA" id="ARBA00019610"/>
    </source>
</evidence>
<keyword evidence="4 8" id="KW-0805">Transcription regulation</keyword>
<organism evidence="10 11">
    <name type="scientific">Lodderomyces beijingensis</name>
    <dbReference type="NCBI Taxonomy" id="1775926"/>
    <lineage>
        <taxon>Eukaryota</taxon>
        <taxon>Fungi</taxon>
        <taxon>Dikarya</taxon>
        <taxon>Ascomycota</taxon>
        <taxon>Saccharomycotina</taxon>
        <taxon>Pichiomycetes</taxon>
        <taxon>Debaryomycetaceae</taxon>
        <taxon>Candida/Lodderomyces clade</taxon>
        <taxon>Lodderomyces</taxon>
    </lineage>
</organism>
<feature type="compositionally biased region" description="Low complexity" evidence="9">
    <location>
        <begin position="114"/>
        <end position="131"/>
    </location>
</feature>
<evidence type="ECO:0000256" key="6">
    <source>
        <dbReference type="ARBA" id="ARBA00023242"/>
    </source>
</evidence>
<dbReference type="InterPro" id="IPR019313">
    <property type="entry name" value="Mediator_Med17"/>
</dbReference>
<keyword evidence="6 8" id="KW-0539">Nucleus</keyword>
<comment type="subunit">
    <text evidence="8">Component of the Mediator complex.</text>
</comment>
<dbReference type="GeneID" id="92208043"/>
<dbReference type="RefSeq" id="XP_066829785.1">
    <property type="nucleotide sequence ID" value="XM_066972891.1"/>
</dbReference>
<evidence type="ECO:0000256" key="8">
    <source>
        <dbReference type="RuleBase" id="RU364140"/>
    </source>
</evidence>
<dbReference type="Pfam" id="PF10156">
    <property type="entry name" value="Med17"/>
    <property type="match status" value="1"/>
</dbReference>
<comment type="function">
    <text evidence="8">Component of the Mediator complex, a coactivator involved in the regulated transcription of nearly all RNA polymerase II-dependent genes. Mediator functions as a bridge to convey information from gene-specific regulatory proteins to the basal RNA polymerase II transcription machinery. Mediator is recruited to promoters by direct interactions with regulatory proteins and serves as a scaffold for the assembly of a functional preinitiation complex with RNA polymerase II and the general transcription factors.</text>
</comment>
<comment type="similarity">
    <text evidence="2 8">Belongs to the Mediator complex subunit 17 family.</text>
</comment>
<feature type="region of interest" description="Disordered" evidence="9">
    <location>
        <begin position="114"/>
        <end position="133"/>
    </location>
</feature>
<evidence type="ECO:0000256" key="1">
    <source>
        <dbReference type="ARBA" id="ARBA00004123"/>
    </source>
</evidence>
<reference evidence="10 11" key="1">
    <citation type="submission" date="2024-03" db="EMBL/GenBank/DDBJ databases">
        <authorList>
            <person name="Brejova B."/>
        </authorList>
    </citation>
    <scope>NUCLEOTIDE SEQUENCE [LARGE SCALE GENOMIC DNA]</scope>
    <source>
        <strain evidence="10 11">CBS 14171</strain>
    </source>
</reference>
<protein>
    <recommendedName>
        <fullName evidence="3 8">Mediator of RNA polymerase II transcription subunit 17</fullName>
    </recommendedName>
    <alternativeName>
        <fullName evidence="7 8">Mediator complex subunit 17</fullName>
    </alternativeName>
</protein>
<evidence type="ECO:0000313" key="10">
    <source>
        <dbReference type="EMBL" id="CAK9438623.1"/>
    </source>
</evidence>
<keyword evidence="11" id="KW-1185">Reference proteome</keyword>
<evidence type="ECO:0000256" key="9">
    <source>
        <dbReference type="SAM" id="MobiDB-lite"/>
    </source>
</evidence>
<comment type="subcellular location">
    <subcellularLocation>
        <location evidence="1 8">Nucleus</location>
    </subcellularLocation>
</comment>
<feature type="region of interest" description="Disordered" evidence="9">
    <location>
        <begin position="64"/>
        <end position="84"/>
    </location>
</feature>
<evidence type="ECO:0000256" key="5">
    <source>
        <dbReference type="ARBA" id="ARBA00023163"/>
    </source>
</evidence>
<evidence type="ECO:0000256" key="2">
    <source>
        <dbReference type="ARBA" id="ARBA00005635"/>
    </source>
</evidence>
<evidence type="ECO:0000256" key="4">
    <source>
        <dbReference type="ARBA" id="ARBA00023015"/>
    </source>
</evidence>
<keyword evidence="5 8" id="KW-0804">Transcription</keyword>
<dbReference type="PANTHER" id="PTHR13114">
    <property type="entry name" value="MEDIATOR OF RNA POLYMERASE II TRANSCRIPTION SUBUNIT 17"/>
    <property type="match status" value="1"/>
</dbReference>
<sequence length="624" mass="71112">MRQKPLVVDFNFDQNENKDPFLQEEDDFRLSELIPRILYERRSFLNITEDSLKREIESSNTLKKGVDGENEIDEQNVHAVDDDDQIIPEEIAELKDAAAAAAAATTTTTTTAAAAAAATTTETPAPGTTTESAQDIFNRQRIELSKDVANALNETSLSLDFVSLLLSSVKPNISKNTMSPHLQKFIKPSSLNSDKLEVEDADAAANDSIKNNKVGQGWKAEAMKKVTELFKTTSENVKQQVAKERRYWNMINLVRSNNEALFRMRDPVSNARAIGVRYGYSDSGSDLSDKGLALLRKNTQTGEISFVPLSSNTSQLNNNTSQRKYVRVRMLTKFDDDYIVTGQSRFNYDYNTSTHDIINQIENARVFLFETDLFYQLTREAKILLSYKVATTQDKISIEIADGIIEIENAVYDELNEEPYLGNYYQNVNEASSINNDKCQLVLTYFKLMLCCFYKYNLKLKQKVPTSLTKWKQSNSHPLILRPFLGNIRHESYISCMQKILEDLVAGKSIKKEEGDNDNYNKPKLHKFSNLKEKSKNPFQKAIEKPRSVFDLSLHNSKSNVLKIKIVITTNELFVDLILRLTTIKYETVTDFEADINGTNILQMDFNDFEEIQTCLDWTIRDFL</sequence>
<keyword evidence="8" id="KW-0010">Activator</keyword>
<evidence type="ECO:0000313" key="11">
    <source>
        <dbReference type="Proteomes" id="UP001497383"/>
    </source>
</evidence>
<proteinExistence type="inferred from homology"/>